<evidence type="ECO:0000313" key="4">
    <source>
        <dbReference type="Proteomes" id="UP000030765"/>
    </source>
</evidence>
<organism evidence="2">
    <name type="scientific">Anopheles sinensis</name>
    <name type="common">Mosquito</name>
    <dbReference type="NCBI Taxonomy" id="74873"/>
    <lineage>
        <taxon>Eukaryota</taxon>
        <taxon>Metazoa</taxon>
        <taxon>Ecdysozoa</taxon>
        <taxon>Arthropoda</taxon>
        <taxon>Hexapoda</taxon>
        <taxon>Insecta</taxon>
        <taxon>Pterygota</taxon>
        <taxon>Neoptera</taxon>
        <taxon>Endopterygota</taxon>
        <taxon>Diptera</taxon>
        <taxon>Nematocera</taxon>
        <taxon>Culicoidea</taxon>
        <taxon>Culicidae</taxon>
        <taxon>Anophelinae</taxon>
        <taxon>Anopheles</taxon>
    </lineage>
</organism>
<protein>
    <submittedName>
        <fullName evidence="2 3">Uncharacterized protein</fullName>
    </submittedName>
</protein>
<proteinExistence type="predicted"/>
<dbReference type="Proteomes" id="UP000030765">
    <property type="component" value="Unassembled WGS sequence"/>
</dbReference>
<feature type="region of interest" description="Disordered" evidence="1">
    <location>
        <begin position="34"/>
        <end position="77"/>
    </location>
</feature>
<evidence type="ECO:0000313" key="3">
    <source>
        <dbReference type="EnsemblMetazoa" id="ASIC009811-PA"/>
    </source>
</evidence>
<accession>A0A084VVY7</accession>
<dbReference type="EnsemblMetazoa" id="ASIC009811-RA">
    <property type="protein sequence ID" value="ASIC009811-PA"/>
    <property type="gene ID" value="ASIC009811"/>
</dbReference>
<dbReference type="EMBL" id="ATLV01017356">
    <property type="status" value="NOT_ANNOTATED_CDS"/>
    <property type="molecule type" value="Genomic_DNA"/>
</dbReference>
<dbReference type="VEuPathDB" id="VectorBase:ASIC009811"/>
<reference evidence="2 4" key="1">
    <citation type="journal article" date="2014" name="BMC Genomics">
        <title>Genome sequence of Anopheles sinensis provides insight into genetics basis of mosquito competence for malaria parasites.</title>
        <authorList>
            <person name="Zhou D."/>
            <person name="Zhang D."/>
            <person name="Ding G."/>
            <person name="Shi L."/>
            <person name="Hou Q."/>
            <person name="Ye Y."/>
            <person name="Xu Y."/>
            <person name="Zhou H."/>
            <person name="Xiong C."/>
            <person name="Li S."/>
            <person name="Yu J."/>
            <person name="Hong S."/>
            <person name="Yu X."/>
            <person name="Zou P."/>
            <person name="Chen C."/>
            <person name="Chang X."/>
            <person name="Wang W."/>
            <person name="Lv Y."/>
            <person name="Sun Y."/>
            <person name="Ma L."/>
            <person name="Shen B."/>
            <person name="Zhu C."/>
        </authorList>
    </citation>
    <scope>NUCLEOTIDE SEQUENCE [LARGE SCALE GENOMIC DNA]</scope>
</reference>
<name>A0A084VVY7_ANOSI</name>
<reference evidence="3" key="2">
    <citation type="submission" date="2020-05" db="UniProtKB">
        <authorList>
            <consortium name="EnsemblMetazoa"/>
        </authorList>
    </citation>
    <scope>IDENTIFICATION</scope>
</reference>
<gene>
    <name evidence="2" type="ORF">ZHAS_00009811</name>
</gene>
<dbReference type="EMBL" id="KE525164">
    <property type="protein sequence ID" value="KFB42131.1"/>
    <property type="molecule type" value="Genomic_DNA"/>
</dbReference>
<sequence length="77" mass="8682">MAILRYFRGISKTSPTQYFLLDASGIAPNSLNPALGGSFTEDSARFHQQRTQNERTWKKPPRAGKYNPTPARADRVE</sequence>
<keyword evidence="4" id="KW-1185">Reference proteome</keyword>
<evidence type="ECO:0000256" key="1">
    <source>
        <dbReference type="SAM" id="MobiDB-lite"/>
    </source>
</evidence>
<evidence type="ECO:0000313" key="2">
    <source>
        <dbReference type="EMBL" id="KFB42131.1"/>
    </source>
</evidence>
<dbReference type="AlphaFoldDB" id="A0A084VVY7"/>